<evidence type="ECO:0000313" key="2">
    <source>
        <dbReference type="Proteomes" id="UP000430508"/>
    </source>
</evidence>
<dbReference type="AlphaFoldDB" id="A0A857DLH6"/>
<protein>
    <submittedName>
        <fullName evidence="1">DUF2935 domain-containing protein</fullName>
    </submittedName>
</protein>
<sequence length="311" mass="35263">MKAILLPGDFVRESLELHLFFGRIMKEHSIFLEAGFVTKDAAFAQQADMFKTQFAEVLRETVFLANGVVSEETLRSGESITDKTLRAEQITEELSGITIETVITNEEFGLTPNGGVNPAQLEAQVTALNQKAIGLTNALVQFKTNILNGMLQCKLFTFNFPLLIIHIRREALFYINHLERLQRHMAVDFIQEAIEEEKFWNRQMAEHAQFIRQLLDPTESGLIVKAEGFDKQFNTLEQKVPEASLTKTDISGLTRSTITATRAFRDFKAAGTEGILTCKIKSIIIPLLADHVLREANHYLRILNRLKRDLQ</sequence>
<dbReference type="EMBL" id="CP046996">
    <property type="protein sequence ID" value="QHA01663.1"/>
    <property type="molecule type" value="Genomic_DNA"/>
</dbReference>
<dbReference type="Gene3D" id="1.20.1260.120">
    <property type="entry name" value="Protein of unknown function DUF2935"/>
    <property type="match status" value="1"/>
</dbReference>
<organism evidence="1 2">
    <name type="scientific">Dehalobacter restrictus</name>
    <dbReference type="NCBI Taxonomy" id="55583"/>
    <lineage>
        <taxon>Bacteria</taxon>
        <taxon>Bacillati</taxon>
        <taxon>Bacillota</taxon>
        <taxon>Clostridia</taxon>
        <taxon>Eubacteriales</taxon>
        <taxon>Desulfitobacteriaceae</taxon>
        <taxon>Dehalobacter</taxon>
    </lineage>
</organism>
<dbReference type="InterPro" id="IPR021328">
    <property type="entry name" value="CotB-like"/>
</dbReference>
<name>A0A857DLH6_9FIRM</name>
<proteinExistence type="predicted"/>
<dbReference type="Pfam" id="PF11155">
    <property type="entry name" value="DUF2935"/>
    <property type="match status" value="2"/>
</dbReference>
<dbReference type="SUPFAM" id="SSF158430">
    <property type="entry name" value="Bacillus cereus metalloprotein-like"/>
    <property type="match status" value="2"/>
</dbReference>
<dbReference type="RefSeq" id="WP_158208621.1">
    <property type="nucleotide sequence ID" value="NZ_CP046996.1"/>
</dbReference>
<accession>A0A857DLH6</accession>
<gene>
    <name evidence="1" type="ORF">GQ588_13935</name>
</gene>
<evidence type="ECO:0000313" key="1">
    <source>
        <dbReference type="EMBL" id="QHA01663.1"/>
    </source>
</evidence>
<dbReference type="Proteomes" id="UP000430508">
    <property type="component" value="Chromosome"/>
</dbReference>
<reference evidence="1 2" key="1">
    <citation type="submission" date="2019-12" db="EMBL/GenBank/DDBJ databases">
        <title>Sequence classification of anaerobic respiratory reductive dehalogenases: First we see many, then we see few.</title>
        <authorList>
            <person name="Molenda O."/>
            <person name="Puentes Jacome L.A."/>
            <person name="Cao X."/>
            <person name="Nesbo C.L."/>
            <person name="Tang S."/>
            <person name="Morson N."/>
            <person name="Patron J."/>
            <person name="Lomheim L."/>
            <person name="Wishart D.S."/>
            <person name="Edwards E.A."/>
        </authorList>
    </citation>
    <scope>NUCLEOTIDE SEQUENCE [LARGE SCALE GENOMIC DNA]</scope>
    <source>
        <strain evidence="1 2">12DCA</strain>
    </source>
</reference>